<gene>
    <name evidence="1" type="ORF">SAMN05421743_11718</name>
</gene>
<keyword evidence="2" id="KW-1185">Reference proteome</keyword>
<reference evidence="1 2" key="1">
    <citation type="submission" date="2016-10" db="EMBL/GenBank/DDBJ databases">
        <authorList>
            <person name="de Groot N.N."/>
        </authorList>
    </citation>
    <scope>NUCLEOTIDE SEQUENCE [LARGE SCALE GENOMIC DNA]</scope>
    <source>
        <strain evidence="1 2">CCM7597</strain>
    </source>
</reference>
<dbReference type="AlphaFoldDB" id="A0A1H4GMR8"/>
<accession>A0A1H4GMR8</accession>
<organism evidence="1 2">
    <name type="scientific">Thalassobacillus cyri</name>
    <dbReference type="NCBI Taxonomy" id="571932"/>
    <lineage>
        <taxon>Bacteria</taxon>
        <taxon>Bacillati</taxon>
        <taxon>Bacillota</taxon>
        <taxon>Bacilli</taxon>
        <taxon>Bacillales</taxon>
        <taxon>Bacillaceae</taxon>
        <taxon>Thalassobacillus</taxon>
    </lineage>
</organism>
<evidence type="ECO:0000313" key="2">
    <source>
        <dbReference type="Proteomes" id="UP000198584"/>
    </source>
</evidence>
<sequence>MNFVEYYPRQPIIIGKKDLQVLRTLTRNRTMDDHWLVVMKVVDLEGGHWVWKVSLLTSNPEGIYDFNAKALFEKKCSTFHEGLDMIKDWEVKLLEDRWFEEKRVT</sequence>
<protein>
    <submittedName>
        <fullName evidence="1">Uncharacterized protein</fullName>
    </submittedName>
</protein>
<name>A0A1H4GMR8_9BACI</name>
<dbReference type="Proteomes" id="UP000198584">
    <property type="component" value="Unassembled WGS sequence"/>
</dbReference>
<evidence type="ECO:0000313" key="1">
    <source>
        <dbReference type="EMBL" id="SEB10893.1"/>
    </source>
</evidence>
<proteinExistence type="predicted"/>
<dbReference type="EMBL" id="FNQR01000017">
    <property type="protein sequence ID" value="SEB10893.1"/>
    <property type="molecule type" value="Genomic_DNA"/>
</dbReference>
<dbReference type="STRING" id="571932.SAMN05421743_11718"/>